<evidence type="ECO:0000313" key="2">
    <source>
        <dbReference type="Proteomes" id="UP000198506"/>
    </source>
</evidence>
<reference evidence="1 2" key="1">
    <citation type="submission" date="2016-10" db="EMBL/GenBank/DDBJ databases">
        <authorList>
            <person name="Varghese N."/>
            <person name="Submissions S."/>
        </authorList>
    </citation>
    <scope>NUCLEOTIDE SEQUENCE [LARGE SCALE GENOMIC DNA]</scope>
    <source>
        <strain evidence="1 2">IAM 15147</strain>
    </source>
</reference>
<name>A0AA94HNI9_9MICO</name>
<dbReference type="Proteomes" id="UP000198506">
    <property type="component" value="Unassembled WGS sequence"/>
</dbReference>
<dbReference type="AlphaFoldDB" id="A0AA94HNI9"/>
<sequence length="290" mass="30822">MSNYTAKGLNTNTATQAHRITEAYQHIGITPPTPPAEVLRQALADMPTERETLDALHAEMATLSPDDVPAWTKRAMKRVADAETARTARAKLESVATRARLDSTAELARALPTLAPIFDKAAATLARLAPLLPDNQPLDAEEAAEHGAGGHVIEARTAVETIQAITAIHVTPNATLPSVLLTLCPAIAAPAVPSEVRRPNATAAFNEDTIGATRTVRRIIDDASKHGDFGRLVVDVARGRYGDDVQLRLSDGLNQTHQTAARLEHAGTTHVTRDPGKAAAILATETEYAA</sequence>
<protein>
    <submittedName>
        <fullName evidence="1">Uncharacterized protein</fullName>
    </submittedName>
</protein>
<evidence type="ECO:0000313" key="1">
    <source>
        <dbReference type="EMBL" id="SFS15670.1"/>
    </source>
</evidence>
<accession>A0AA94HNI9</accession>
<gene>
    <name evidence="1" type="ORF">SAMN04487783_2099</name>
</gene>
<dbReference type="EMBL" id="FOZN01000003">
    <property type="protein sequence ID" value="SFS15670.1"/>
    <property type="molecule type" value="Genomic_DNA"/>
</dbReference>
<comment type="caution">
    <text evidence="1">The sequence shown here is derived from an EMBL/GenBank/DDBJ whole genome shotgun (WGS) entry which is preliminary data.</text>
</comment>
<organism evidence="1 2">
    <name type="scientific">Agrococcus baldri</name>
    <dbReference type="NCBI Taxonomy" id="153730"/>
    <lineage>
        <taxon>Bacteria</taxon>
        <taxon>Bacillati</taxon>
        <taxon>Actinomycetota</taxon>
        <taxon>Actinomycetes</taxon>
        <taxon>Micrococcales</taxon>
        <taxon>Microbacteriaceae</taxon>
        <taxon>Agrococcus</taxon>
    </lineage>
</organism>
<keyword evidence="2" id="KW-1185">Reference proteome</keyword>
<proteinExistence type="predicted"/>